<dbReference type="AlphaFoldDB" id="A0A8J7KP11"/>
<organism evidence="3 4">
    <name type="scientific">Longispora fulva</name>
    <dbReference type="NCBI Taxonomy" id="619741"/>
    <lineage>
        <taxon>Bacteria</taxon>
        <taxon>Bacillati</taxon>
        <taxon>Actinomycetota</taxon>
        <taxon>Actinomycetes</taxon>
        <taxon>Micromonosporales</taxon>
        <taxon>Micromonosporaceae</taxon>
        <taxon>Longispora</taxon>
    </lineage>
</organism>
<sequence length="146" mass="15941">MPNEQDDWSRRVEGWERADDAAESRTGVVKVVAWTLGVALVLVCGVVMLLGRKPGPLFDPADYPGPGTGEAVVRVHDRQPLNEIAQILKDADVVKSARAFLEVAGTDIAPGTYTLRRQMRARDAYNLMRGQTPARDTPNPSRSTTA</sequence>
<evidence type="ECO:0000256" key="2">
    <source>
        <dbReference type="SAM" id="Phobius"/>
    </source>
</evidence>
<dbReference type="Gene3D" id="3.30.1490.480">
    <property type="entry name" value="Endolytic murein transglycosylase"/>
    <property type="match status" value="1"/>
</dbReference>
<keyword evidence="3" id="KW-0131">Cell cycle</keyword>
<evidence type="ECO:0000313" key="4">
    <source>
        <dbReference type="Proteomes" id="UP000622552"/>
    </source>
</evidence>
<evidence type="ECO:0000313" key="3">
    <source>
        <dbReference type="EMBL" id="MBG6140841.1"/>
    </source>
</evidence>
<gene>
    <name evidence="3" type="ORF">IW245_007035</name>
</gene>
<dbReference type="EMBL" id="JADOUF010000001">
    <property type="protein sequence ID" value="MBG6140841.1"/>
    <property type="molecule type" value="Genomic_DNA"/>
</dbReference>
<reference evidence="3" key="1">
    <citation type="submission" date="2020-11" db="EMBL/GenBank/DDBJ databases">
        <title>Sequencing the genomes of 1000 actinobacteria strains.</title>
        <authorList>
            <person name="Klenk H.-P."/>
        </authorList>
    </citation>
    <scope>NUCLEOTIDE SEQUENCE</scope>
    <source>
        <strain evidence="3">DSM 45356</strain>
    </source>
</reference>
<keyword evidence="2" id="KW-0472">Membrane</keyword>
<feature type="region of interest" description="Disordered" evidence="1">
    <location>
        <begin position="127"/>
        <end position="146"/>
    </location>
</feature>
<dbReference type="GO" id="GO:0051301">
    <property type="term" value="P:cell division"/>
    <property type="evidence" value="ECO:0007669"/>
    <property type="project" value="UniProtKB-KW"/>
</dbReference>
<keyword evidence="3" id="KW-0132">Cell division</keyword>
<keyword evidence="2" id="KW-1133">Transmembrane helix</keyword>
<protein>
    <submittedName>
        <fullName evidence="3">Cell division protein YceG involved in septum cleavage</fullName>
    </submittedName>
</protein>
<keyword evidence="4" id="KW-1185">Reference proteome</keyword>
<keyword evidence="2" id="KW-0812">Transmembrane</keyword>
<proteinExistence type="predicted"/>
<comment type="caution">
    <text evidence="3">The sequence shown here is derived from an EMBL/GenBank/DDBJ whole genome shotgun (WGS) entry which is preliminary data.</text>
</comment>
<feature type="transmembrane region" description="Helical" evidence="2">
    <location>
        <begin position="31"/>
        <end position="50"/>
    </location>
</feature>
<dbReference type="Proteomes" id="UP000622552">
    <property type="component" value="Unassembled WGS sequence"/>
</dbReference>
<evidence type="ECO:0000256" key="1">
    <source>
        <dbReference type="SAM" id="MobiDB-lite"/>
    </source>
</evidence>
<accession>A0A8J7KP11</accession>
<dbReference type="RefSeq" id="WP_197007344.1">
    <property type="nucleotide sequence ID" value="NZ_BONS01000019.1"/>
</dbReference>
<name>A0A8J7KP11_9ACTN</name>